<accession>A0A915NDL9</accession>
<protein>
    <submittedName>
        <fullName evidence="2">Uncharacterized protein</fullName>
    </submittedName>
</protein>
<sequence length="88" mass="9855">MKDCNIELSVRIFRHLGDVAMVWALEELLIIGGNLLKIFPQKIPPFKIKEDQQVLSGHIASLLGDFDLADKLFCDSSEPKLALEAYLA</sequence>
<proteinExistence type="predicted"/>
<reference evidence="2" key="1">
    <citation type="submission" date="2022-11" db="UniProtKB">
        <authorList>
            <consortium name="WormBaseParasite"/>
        </authorList>
    </citation>
    <scope>IDENTIFICATION</scope>
</reference>
<evidence type="ECO:0000313" key="2">
    <source>
        <dbReference type="WBParaSite" id="scf7180000417457.g1288"/>
    </source>
</evidence>
<evidence type="ECO:0000313" key="1">
    <source>
        <dbReference type="Proteomes" id="UP000887560"/>
    </source>
</evidence>
<name>A0A915NDL9_9BILA</name>
<dbReference type="AlphaFoldDB" id="A0A915NDL9"/>
<keyword evidence="1" id="KW-1185">Reference proteome</keyword>
<dbReference type="Proteomes" id="UP000887560">
    <property type="component" value="Unplaced"/>
</dbReference>
<dbReference type="WBParaSite" id="scf7180000417457.g1288">
    <property type="protein sequence ID" value="scf7180000417457.g1288"/>
    <property type="gene ID" value="scf7180000417457.g1288"/>
</dbReference>
<organism evidence="1 2">
    <name type="scientific">Meloidogyne floridensis</name>
    <dbReference type="NCBI Taxonomy" id="298350"/>
    <lineage>
        <taxon>Eukaryota</taxon>
        <taxon>Metazoa</taxon>
        <taxon>Ecdysozoa</taxon>
        <taxon>Nematoda</taxon>
        <taxon>Chromadorea</taxon>
        <taxon>Rhabditida</taxon>
        <taxon>Tylenchina</taxon>
        <taxon>Tylenchomorpha</taxon>
        <taxon>Tylenchoidea</taxon>
        <taxon>Meloidogynidae</taxon>
        <taxon>Meloidogyninae</taxon>
        <taxon>Meloidogyne</taxon>
    </lineage>
</organism>